<sequence length="95" mass="10105">MHERAWIVVITGDVKFSDTTGETVMAGPGAVFELEPHERHSVLAASEARLLLLLAPWPGKGHPGTMTLDEKAHAQQHAADHAAALARDAAAPKQP</sequence>
<dbReference type="SUPFAM" id="SSF51182">
    <property type="entry name" value="RmlC-like cupins"/>
    <property type="match status" value="1"/>
</dbReference>
<dbReference type="InterPro" id="IPR014710">
    <property type="entry name" value="RmlC-like_jellyroll"/>
</dbReference>
<name>A0A6J7FGL1_9ZZZZ</name>
<proteinExistence type="predicted"/>
<dbReference type="EMBL" id="CAFBMK010000003">
    <property type="protein sequence ID" value="CAB4892615.1"/>
    <property type="molecule type" value="Genomic_DNA"/>
</dbReference>
<dbReference type="Gene3D" id="2.60.120.10">
    <property type="entry name" value="Jelly Rolls"/>
    <property type="match status" value="1"/>
</dbReference>
<evidence type="ECO:0000313" key="2">
    <source>
        <dbReference type="EMBL" id="CAB4892615.1"/>
    </source>
</evidence>
<dbReference type="AlphaFoldDB" id="A0A6J7FGL1"/>
<protein>
    <submittedName>
        <fullName evidence="2">Unannotated protein</fullName>
    </submittedName>
</protein>
<evidence type="ECO:0000256" key="1">
    <source>
        <dbReference type="SAM" id="MobiDB-lite"/>
    </source>
</evidence>
<organism evidence="2">
    <name type="scientific">freshwater metagenome</name>
    <dbReference type="NCBI Taxonomy" id="449393"/>
    <lineage>
        <taxon>unclassified sequences</taxon>
        <taxon>metagenomes</taxon>
        <taxon>ecological metagenomes</taxon>
    </lineage>
</organism>
<dbReference type="InterPro" id="IPR011051">
    <property type="entry name" value="RmlC_Cupin_sf"/>
</dbReference>
<accession>A0A6J7FGL1</accession>
<feature type="region of interest" description="Disordered" evidence="1">
    <location>
        <begin position="76"/>
        <end position="95"/>
    </location>
</feature>
<reference evidence="2" key="1">
    <citation type="submission" date="2020-05" db="EMBL/GenBank/DDBJ databases">
        <authorList>
            <person name="Chiriac C."/>
            <person name="Salcher M."/>
            <person name="Ghai R."/>
            <person name="Kavagutti S V."/>
        </authorList>
    </citation>
    <scope>NUCLEOTIDE SEQUENCE</scope>
</reference>
<gene>
    <name evidence="2" type="ORF">UFOPK3564_00109</name>
</gene>